<name>A0A922HKV6_DERFA</name>
<gene>
    <name evidence="1" type="ORF">DERF_012992</name>
</gene>
<proteinExistence type="predicted"/>
<sequence>MQKHLLGAALINFQWGLNQKIANIDMKIPKKMHKSCYYRKTAANGDCEFLVFLWGFMAIPTRHSPFIH</sequence>
<reference evidence="1" key="2">
    <citation type="journal article" date="2022" name="Res Sq">
        <title>Comparative Genomics Reveals Insights into the Divergent Evolution of Astigmatic Mites and Household Pest Adaptations.</title>
        <authorList>
            <person name="Xiong Q."/>
            <person name="Wan A.T.-Y."/>
            <person name="Liu X.-Y."/>
            <person name="Fung C.S.-H."/>
            <person name="Xiao X."/>
            <person name="Malainual N."/>
            <person name="Hou J."/>
            <person name="Wang L."/>
            <person name="Wang M."/>
            <person name="Yang K."/>
            <person name="Cui Y."/>
            <person name="Leung E."/>
            <person name="Nong W."/>
            <person name="Shin S.-K."/>
            <person name="Au S."/>
            <person name="Jeong K.Y."/>
            <person name="Chew F.T."/>
            <person name="Hui J."/>
            <person name="Leung T.F."/>
            <person name="Tungtrongchitr A."/>
            <person name="Zhong N."/>
            <person name="Liu Z."/>
            <person name="Tsui S."/>
        </authorList>
    </citation>
    <scope>NUCLEOTIDE SEQUENCE</scope>
    <source>
        <strain evidence="1">Derf</strain>
        <tissue evidence="1">Whole organism</tissue>
    </source>
</reference>
<evidence type="ECO:0000313" key="1">
    <source>
        <dbReference type="EMBL" id="KAH9496971.1"/>
    </source>
</evidence>
<dbReference type="AlphaFoldDB" id="A0A922HKV6"/>
<dbReference type="Proteomes" id="UP000790347">
    <property type="component" value="Unassembled WGS sequence"/>
</dbReference>
<accession>A0A922HKV6</accession>
<keyword evidence="2" id="KW-1185">Reference proteome</keyword>
<dbReference type="EMBL" id="ASGP02000007">
    <property type="protein sequence ID" value="KAH9496971.1"/>
    <property type="molecule type" value="Genomic_DNA"/>
</dbReference>
<reference evidence="1" key="1">
    <citation type="submission" date="2013-05" db="EMBL/GenBank/DDBJ databases">
        <authorList>
            <person name="Yim A.K.Y."/>
            <person name="Chan T.F."/>
            <person name="Ji K.M."/>
            <person name="Liu X.Y."/>
            <person name="Zhou J.W."/>
            <person name="Li R.Q."/>
            <person name="Yang K.Y."/>
            <person name="Li J."/>
            <person name="Li M."/>
            <person name="Law P.T.W."/>
            <person name="Wu Y.L."/>
            <person name="Cai Z.L."/>
            <person name="Qin H."/>
            <person name="Bao Y."/>
            <person name="Leung R.K.K."/>
            <person name="Ng P.K.S."/>
            <person name="Zou J."/>
            <person name="Zhong X.J."/>
            <person name="Ran P.X."/>
            <person name="Zhong N.S."/>
            <person name="Liu Z.G."/>
            <person name="Tsui S.K.W."/>
        </authorList>
    </citation>
    <scope>NUCLEOTIDE SEQUENCE</scope>
    <source>
        <strain evidence="1">Derf</strain>
        <tissue evidence="1">Whole organism</tissue>
    </source>
</reference>
<comment type="caution">
    <text evidence="1">The sequence shown here is derived from an EMBL/GenBank/DDBJ whole genome shotgun (WGS) entry which is preliminary data.</text>
</comment>
<protein>
    <submittedName>
        <fullName evidence="1">Uncharacterized protein</fullName>
    </submittedName>
</protein>
<evidence type="ECO:0000313" key="2">
    <source>
        <dbReference type="Proteomes" id="UP000790347"/>
    </source>
</evidence>
<organism evidence="1 2">
    <name type="scientific">Dermatophagoides farinae</name>
    <name type="common">American house dust mite</name>
    <dbReference type="NCBI Taxonomy" id="6954"/>
    <lineage>
        <taxon>Eukaryota</taxon>
        <taxon>Metazoa</taxon>
        <taxon>Ecdysozoa</taxon>
        <taxon>Arthropoda</taxon>
        <taxon>Chelicerata</taxon>
        <taxon>Arachnida</taxon>
        <taxon>Acari</taxon>
        <taxon>Acariformes</taxon>
        <taxon>Sarcoptiformes</taxon>
        <taxon>Astigmata</taxon>
        <taxon>Psoroptidia</taxon>
        <taxon>Analgoidea</taxon>
        <taxon>Pyroglyphidae</taxon>
        <taxon>Dermatophagoidinae</taxon>
        <taxon>Dermatophagoides</taxon>
    </lineage>
</organism>